<dbReference type="GO" id="GO:0016020">
    <property type="term" value="C:membrane"/>
    <property type="evidence" value="ECO:0007669"/>
    <property type="project" value="UniProtKB-SubCell"/>
</dbReference>
<comment type="catalytic activity">
    <reaction evidence="20">
        <text>hexadecanoyl-CoA + H2O = hexadecanoate + CoA + H(+)</text>
        <dbReference type="Rhea" id="RHEA:16645"/>
        <dbReference type="ChEBI" id="CHEBI:7896"/>
        <dbReference type="ChEBI" id="CHEBI:15377"/>
        <dbReference type="ChEBI" id="CHEBI:15378"/>
        <dbReference type="ChEBI" id="CHEBI:57287"/>
        <dbReference type="ChEBI" id="CHEBI:57379"/>
        <dbReference type="EC" id="3.1.2.2"/>
    </reaction>
    <physiologicalReaction direction="left-to-right" evidence="20">
        <dbReference type="Rhea" id="RHEA:16646"/>
    </physiologicalReaction>
</comment>
<comment type="similarity">
    <text evidence="15">Belongs to the THEM4/THEM5 thioesterase family.</text>
</comment>
<dbReference type="eggNOG" id="COG2050">
    <property type="taxonomic scope" value="Bacteria"/>
</dbReference>
<evidence type="ECO:0000256" key="12">
    <source>
        <dbReference type="ARBA" id="ARBA00023273"/>
    </source>
</evidence>
<evidence type="ECO:0000256" key="9">
    <source>
        <dbReference type="ARBA" id="ARBA00022946"/>
    </source>
</evidence>
<keyword evidence="4" id="KW-1003">Cell membrane</keyword>
<evidence type="ECO:0000256" key="18">
    <source>
        <dbReference type="ARBA" id="ARBA00043210"/>
    </source>
</evidence>
<dbReference type="PANTHER" id="PTHR12418">
    <property type="entry name" value="ACYL-COENZYME A THIOESTERASE THEM4"/>
    <property type="match status" value="1"/>
</dbReference>
<evidence type="ECO:0000256" key="5">
    <source>
        <dbReference type="ARBA" id="ARBA00022490"/>
    </source>
</evidence>
<dbReference type="GO" id="GO:0005737">
    <property type="term" value="C:cytoplasm"/>
    <property type="evidence" value="ECO:0007669"/>
    <property type="project" value="UniProtKB-SubCell"/>
</dbReference>
<dbReference type="GO" id="GO:0006631">
    <property type="term" value="P:fatty acid metabolic process"/>
    <property type="evidence" value="ECO:0007669"/>
    <property type="project" value="UniProtKB-KW"/>
</dbReference>
<dbReference type="Proteomes" id="UP000001937">
    <property type="component" value="Chromosome"/>
</dbReference>
<keyword evidence="26" id="KW-1185">Reference proteome</keyword>
<dbReference type="PANTHER" id="PTHR12418:SF19">
    <property type="entry name" value="ACYL-COENZYME A THIOESTERASE THEM4"/>
    <property type="match status" value="1"/>
</dbReference>
<organism evidence="25 26">
    <name type="scientific">Frankia casuarinae (strain DSM 45818 / CECT 9043 / HFP020203 / CcI3)</name>
    <dbReference type="NCBI Taxonomy" id="106370"/>
    <lineage>
        <taxon>Bacteria</taxon>
        <taxon>Bacillati</taxon>
        <taxon>Actinomycetota</taxon>
        <taxon>Actinomycetes</taxon>
        <taxon>Frankiales</taxon>
        <taxon>Frankiaceae</taxon>
        <taxon>Frankia</taxon>
    </lineage>
</organism>
<evidence type="ECO:0000256" key="8">
    <source>
        <dbReference type="ARBA" id="ARBA00022832"/>
    </source>
</evidence>
<evidence type="ECO:0000256" key="13">
    <source>
        <dbReference type="ARBA" id="ARBA00035852"/>
    </source>
</evidence>
<evidence type="ECO:0000256" key="3">
    <source>
        <dbReference type="ARBA" id="ARBA00004632"/>
    </source>
</evidence>
<dbReference type="CDD" id="cd03443">
    <property type="entry name" value="PaaI_thioesterase"/>
    <property type="match status" value="1"/>
</dbReference>
<sequence length="204" mass="21718">MPGGSHRVGTVRVVTPLRTDLPPGAQLPPRPANAPAPGTVLPSHYVRCFACGDQSAHGLHLRVDADAGLALCATFEVTEHHQGAPGLAHGGLLSCALDEALGALGHLTRTSLVTGRLETDFLRPVPVGTVLHLSARVEGVLGRRVYASGEGRLNSPTGRVAVRARGLFVEVPMEHFVTHARAEDIQAIEQDPDLIRLREHQTIF</sequence>
<evidence type="ECO:0000256" key="10">
    <source>
        <dbReference type="ARBA" id="ARBA00023098"/>
    </source>
</evidence>
<dbReference type="HOGENOM" id="CLU_089876_6_1_11"/>
<keyword evidence="5" id="KW-0963">Cytoplasm</keyword>
<dbReference type="KEGG" id="fra:Francci3_1445"/>
<keyword evidence="8" id="KW-0276">Fatty acid metabolism</keyword>
<comment type="catalytic activity">
    <reaction evidence="23">
        <text>tetradecanoyl-CoA + H2O = tetradecanoate + CoA + H(+)</text>
        <dbReference type="Rhea" id="RHEA:40119"/>
        <dbReference type="ChEBI" id="CHEBI:15377"/>
        <dbReference type="ChEBI" id="CHEBI:15378"/>
        <dbReference type="ChEBI" id="CHEBI:30807"/>
        <dbReference type="ChEBI" id="CHEBI:57287"/>
        <dbReference type="ChEBI" id="CHEBI:57385"/>
    </reaction>
    <physiologicalReaction direction="left-to-right" evidence="23">
        <dbReference type="Rhea" id="RHEA:40120"/>
    </physiologicalReaction>
</comment>
<dbReference type="Pfam" id="PF03061">
    <property type="entry name" value="4HBT"/>
    <property type="match status" value="1"/>
</dbReference>
<evidence type="ECO:0000256" key="4">
    <source>
        <dbReference type="ARBA" id="ARBA00022475"/>
    </source>
</evidence>
<comment type="catalytic activity">
    <reaction evidence="14">
        <text>(9Z)-octadecenoyl-CoA + H2O = (9Z)-octadecenoate + CoA + H(+)</text>
        <dbReference type="Rhea" id="RHEA:40139"/>
        <dbReference type="ChEBI" id="CHEBI:15377"/>
        <dbReference type="ChEBI" id="CHEBI:15378"/>
        <dbReference type="ChEBI" id="CHEBI:30823"/>
        <dbReference type="ChEBI" id="CHEBI:57287"/>
        <dbReference type="ChEBI" id="CHEBI:57387"/>
    </reaction>
    <physiologicalReaction direction="left-to-right" evidence="14">
        <dbReference type="Rhea" id="RHEA:40140"/>
    </physiologicalReaction>
</comment>
<evidence type="ECO:0000256" key="14">
    <source>
        <dbReference type="ARBA" id="ARBA00037002"/>
    </source>
</evidence>
<dbReference type="GO" id="GO:0016787">
    <property type="term" value="F:hydrolase activity"/>
    <property type="evidence" value="ECO:0007669"/>
    <property type="project" value="UniProtKB-KW"/>
</dbReference>
<comment type="catalytic activity">
    <reaction evidence="22">
        <text>dodecanoyl-CoA + H2O = dodecanoate + CoA + H(+)</text>
        <dbReference type="Rhea" id="RHEA:30135"/>
        <dbReference type="ChEBI" id="CHEBI:15377"/>
        <dbReference type="ChEBI" id="CHEBI:15378"/>
        <dbReference type="ChEBI" id="CHEBI:18262"/>
        <dbReference type="ChEBI" id="CHEBI:57287"/>
        <dbReference type="ChEBI" id="CHEBI:57375"/>
    </reaction>
    <physiologicalReaction direction="left-to-right" evidence="22">
        <dbReference type="Rhea" id="RHEA:30136"/>
    </physiologicalReaction>
</comment>
<evidence type="ECO:0000259" key="24">
    <source>
        <dbReference type="Pfam" id="PF03061"/>
    </source>
</evidence>
<dbReference type="Gene3D" id="3.10.129.10">
    <property type="entry name" value="Hotdog Thioesterase"/>
    <property type="match status" value="1"/>
</dbReference>
<dbReference type="AlphaFoldDB" id="Q2JD20"/>
<evidence type="ECO:0000313" key="25">
    <source>
        <dbReference type="EMBL" id="ABD10822.1"/>
    </source>
</evidence>
<reference evidence="25 26" key="1">
    <citation type="journal article" date="2007" name="Genome Res.">
        <title>Genome characteristics of facultatively symbiotic Frankia sp. strains reflect host range and host plant biogeography.</title>
        <authorList>
            <person name="Normand P."/>
            <person name="Lapierre P."/>
            <person name="Tisa L.S."/>
            <person name="Gogarten J.P."/>
            <person name="Alloisio N."/>
            <person name="Bagnarol E."/>
            <person name="Bassi C.A."/>
            <person name="Berry A.M."/>
            <person name="Bickhart D.M."/>
            <person name="Choisne N."/>
            <person name="Couloux A."/>
            <person name="Cournoyer B."/>
            <person name="Cruveiller S."/>
            <person name="Daubin V."/>
            <person name="Demange N."/>
            <person name="Francino M.P."/>
            <person name="Goltsman E."/>
            <person name="Huang Y."/>
            <person name="Kopp O.R."/>
            <person name="Labarre L."/>
            <person name="Lapidus A."/>
            <person name="Lavire C."/>
            <person name="Marechal J."/>
            <person name="Martinez M."/>
            <person name="Mastronunzio J.E."/>
            <person name="Mullin B.C."/>
            <person name="Niemann J."/>
            <person name="Pujic P."/>
            <person name="Rawnsley T."/>
            <person name="Rouy Z."/>
            <person name="Schenowitz C."/>
            <person name="Sellstedt A."/>
            <person name="Tavares F."/>
            <person name="Tomkins J.P."/>
            <person name="Vallenet D."/>
            <person name="Valverde C."/>
            <person name="Wall L.G."/>
            <person name="Wang Y."/>
            <person name="Medigue C."/>
            <person name="Benson D.R."/>
        </authorList>
    </citation>
    <scope>NUCLEOTIDE SEQUENCE [LARGE SCALE GENOMIC DNA]</scope>
    <source>
        <strain evidence="26">DSM 45818 / CECT 9043 / CcI3</strain>
    </source>
</reference>
<keyword evidence="9" id="KW-0809">Transit peptide</keyword>
<proteinExistence type="inferred from homology"/>
<dbReference type="PhylomeDB" id="Q2JD20"/>
<evidence type="ECO:0000256" key="20">
    <source>
        <dbReference type="ARBA" id="ARBA00047734"/>
    </source>
</evidence>
<keyword evidence="11" id="KW-0472">Membrane</keyword>
<comment type="catalytic activity">
    <reaction evidence="19">
        <text>octanoyl-CoA + H2O = octanoate + CoA + H(+)</text>
        <dbReference type="Rhea" id="RHEA:30143"/>
        <dbReference type="ChEBI" id="CHEBI:15377"/>
        <dbReference type="ChEBI" id="CHEBI:15378"/>
        <dbReference type="ChEBI" id="CHEBI:25646"/>
        <dbReference type="ChEBI" id="CHEBI:57287"/>
        <dbReference type="ChEBI" id="CHEBI:57386"/>
    </reaction>
    <physiologicalReaction direction="left-to-right" evidence="19">
        <dbReference type="Rhea" id="RHEA:30144"/>
    </physiologicalReaction>
</comment>
<keyword evidence="12" id="KW-0966">Cell projection</keyword>
<keyword evidence="10" id="KW-0443">Lipid metabolism</keyword>
<evidence type="ECO:0000256" key="6">
    <source>
        <dbReference type="ARBA" id="ARBA00022703"/>
    </source>
</evidence>
<evidence type="ECO:0000256" key="11">
    <source>
        <dbReference type="ARBA" id="ARBA00023136"/>
    </source>
</evidence>
<evidence type="ECO:0000313" key="26">
    <source>
        <dbReference type="Proteomes" id="UP000001937"/>
    </source>
</evidence>
<evidence type="ECO:0000256" key="22">
    <source>
        <dbReference type="ARBA" id="ARBA00048074"/>
    </source>
</evidence>
<evidence type="ECO:0000256" key="7">
    <source>
        <dbReference type="ARBA" id="ARBA00022801"/>
    </source>
</evidence>
<comment type="catalytic activity">
    <reaction evidence="21">
        <text>decanoyl-CoA + H2O = decanoate + CoA + H(+)</text>
        <dbReference type="Rhea" id="RHEA:40059"/>
        <dbReference type="ChEBI" id="CHEBI:15377"/>
        <dbReference type="ChEBI" id="CHEBI:15378"/>
        <dbReference type="ChEBI" id="CHEBI:27689"/>
        <dbReference type="ChEBI" id="CHEBI:57287"/>
        <dbReference type="ChEBI" id="CHEBI:61430"/>
    </reaction>
    <physiologicalReaction direction="left-to-right" evidence="21">
        <dbReference type="Rhea" id="RHEA:40060"/>
    </physiologicalReaction>
</comment>
<evidence type="ECO:0000256" key="2">
    <source>
        <dbReference type="ARBA" id="ARBA00004496"/>
    </source>
</evidence>
<evidence type="ECO:0000256" key="23">
    <source>
        <dbReference type="ARBA" id="ARBA00048180"/>
    </source>
</evidence>
<comment type="catalytic activity">
    <reaction evidence="13">
        <text>(5Z,8Z,11Z,14Z)-eicosatetraenoyl-CoA + H2O = (5Z,8Z,11Z,14Z)-eicosatetraenoate + CoA + H(+)</text>
        <dbReference type="Rhea" id="RHEA:40151"/>
        <dbReference type="ChEBI" id="CHEBI:15377"/>
        <dbReference type="ChEBI" id="CHEBI:15378"/>
        <dbReference type="ChEBI" id="CHEBI:32395"/>
        <dbReference type="ChEBI" id="CHEBI:57287"/>
        <dbReference type="ChEBI" id="CHEBI:57368"/>
    </reaction>
    <physiologicalReaction direction="left-to-right" evidence="13">
        <dbReference type="Rhea" id="RHEA:40152"/>
    </physiologicalReaction>
</comment>
<dbReference type="SUPFAM" id="SSF54637">
    <property type="entry name" value="Thioesterase/thiol ester dehydrase-isomerase"/>
    <property type="match status" value="1"/>
</dbReference>
<evidence type="ECO:0000256" key="15">
    <source>
        <dbReference type="ARBA" id="ARBA00038456"/>
    </source>
</evidence>
<feature type="domain" description="Thioesterase" evidence="24">
    <location>
        <begin position="86"/>
        <end position="149"/>
    </location>
</feature>
<evidence type="ECO:0000256" key="21">
    <source>
        <dbReference type="ARBA" id="ARBA00047969"/>
    </source>
</evidence>
<evidence type="ECO:0000256" key="1">
    <source>
        <dbReference type="ARBA" id="ARBA00004170"/>
    </source>
</evidence>
<evidence type="ECO:0000256" key="19">
    <source>
        <dbReference type="ARBA" id="ARBA00047588"/>
    </source>
</evidence>
<dbReference type="RefSeq" id="WP_011435887.1">
    <property type="nucleotide sequence ID" value="NC_007777.1"/>
</dbReference>
<comment type="subcellular location">
    <subcellularLocation>
        <location evidence="3">Cell projection</location>
        <location evidence="3">Ruffle membrane</location>
    </subcellularLocation>
    <subcellularLocation>
        <location evidence="2">Cytoplasm</location>
    </subcellularLocation>
    <subcellularLocation>
        <location evidence="1">Membrane</location>
        <topology evidence="1">Peripheral membrane protein</topology>
    </subcellularLocation>
</comment>
<keyword evidence="7" id="KW-0378">Hydrolase</keyword>
<keyword evidence="6" id="KW-0053">Apoptosis</keyword>
<dbReference type="InterPro" id="IPR052365">
    <property type="entry name" value="THEM4/THEM5_acyl-CoA_thioest"/>
</dbReference>
<dbReference type="InterPro" id="IPR006683">
    <property type="entry name" value="Thioestr_dom"/>
</dbReference>
<dbReference type="InterPro" id="IPR029069">
    <property type="entry name" value="HotDog_dom_sf"/>
</dbReference>
<evidence type="ECO:0000256" key="17">
    <source>
        <dbReference type="ARBA" id="ARBA00040123"/>
    </source>
</evidence>
<gene>
    <name evidence="25" type="ordered locus">Francci3_1445</name>
</gene>
<protein>
    <recommendedName>
        <fullName evidence="17">Acyl-coenzyme A thioesterase THEM4</fullName>
        <ecNumber evidence="16">3.1.2.2</ecNumber>
    </recommendedName>
    <alternativeName>
        <fullName evidence="18">Thioesterase superfamily member 4</fullName>
    </alternativeName>
</protein>
<accession>Q2JD20</accession>
<dbReference type="EMBL" id="CP000249">
    <property type="protein sequence ID" value="ABD10822.1"/>
    <property type="molecule type" value="Genomic_DNA"/>
</dbReference>
<name>Q2JD20_FRACC</name>
<dbReference type="EC" id="3.1.2.2" evidence="16"/>
<dbReference type="STRING" id="106370.Francci3_1445"/>
<dbReference type="OrthoDB" id="5505920at2"/>
<evidence type="ECO:0000256" key="16">
    <source>
        <dbReference type="ARBA" id="ARBA00038848"/>
    </source>
</evidence>